<feature type="region of interest" description="Disordered" evidence="1">
    <location>
        <begin position="133"/>
        <end position="197"/>
    </location>
</feature>
<dbReference type="RefSeq" id="XP_027609447.1">
    <property type="nucleotide sequence ID" value="XM_027753646.1"/>
</dbReference>
<dbReference type="OrthoDB" id="2804764at2759"/>
<feature type="region of interest" description="Disordered" evidence="1">
    <location>
        <begin position="599"/>
        <end position="800"/>
    </location>
</feature>
<evidence type="ECO:0000313" key="3">
    <source>
        <dbReference type="Proteomes" id="UP000287166"/>
    </source>
</evidence>
<gene>
    <name evidence="2" type="ORF">SCP_0114230</name>
</gene>
<reference evidence="2 3" key="1">
    <citation type="journal article" date="2018" name="Sci. Rep.">
        <title>Genome sequence of the cauliflower mushroom Sparassis crispa (Hanabiratake) and its association with beneficial usage.</title>
        <authorList>
            <person name="Kiyama R."/>
            <person name="Furutani Y."/>
            <person name="Kawaguchi K."/>
            <person name="Nakanishi T."/>
        </authorList>
    </citation>
    <scope>NUCLEOTIDE SEQUENCE [LARGE SCALE GENOMIC DNA]</scope>
</reference>
<feature type="compositionally biased region" description="Basic and acidic residues" evidence="1">
    <location>
        <begin position="689"/>
        <end position="702"/>
    </location>
</feature>
<evidence type="ECO:0000256" key="1">
    <source>
        <dbReference type="SAM" id="MobiDB-lite"/>
    </source>
</evidence>
<keyword evidence="3" id="KW-1185">Reference proteome</keyword>
<dbReference type="STRING" id="139825.A0A401G8N9"/>
<sequence length="931" mass="98901">MPSHPSKPLPSSRLTPFSLQEFNDLVCAAFNLHSPQRRLALSSTSPYIRDSLYHASSPALLSVSSCFESDTEDEDGDTTHPPPAVHSRTPSARSSSYTASPSSSPRRKPRSSSSARAALNVFKRVRTRASALVLRSTNLNTPRPSTAASASESSTRTVRPHRPSSTVFQSRPSTPSTRPTSPFPFGPSIPSSTLTGPSPAEVHASFIKLSPRRVPLRPYIAGSAAIESLPSFFEDTGYARARTPSYSRPATPLLRGAGLLPLRIHSRLPPLRKMKSTSLFGRATATLGANSGRKTALSSPPVPWTQEDASADHAGRCPSPYTCPRDPPPVPVPVCASSSVAGRQEREEEEIQPPAYVFERRGSATSTCTTASTKSTMSLSERLVNLIPLPLRPRSRSKLNLSILSADSSPAGSASSTRSTDTWSPVTPTGVFAFPPVPESYEPTLYGSRTSLATVDPELNILEDEDLYALSIGRVLTPEPDPFAKGDIALPSHALGFNFDATPRAIIPPADPFSSPGTWTRPWMRDSHAYIHEPWASDVDADARGRASWNARLSSALPPDPAYSFPLRSPSPPYTFPSPVPAPRSLRHNLSIRTSATGALPPSAWSPCSSAFSTSSASSSSASIRSRGSADIRSVSIPRSPSVSSLARSLPGSPLDAAFSVAPLPPPHRPLPDIPRTESPPPVPPKDVSVGRKEAHRVDHIDTSPSRASKIRASLPASPPESPVSPRSRASLPVPMSPRSWVSSSSRSSRRSERPPSPFPLMRALTHGSESRASPRRGSAGGKSLANPASCAVQEDEVKGWHDTELSVEDRSGVLSPLSGASSGLPMHAPNSLAGSTATLNAAAMIHPGLSALSSANGPDSLQANPESNPLSVQSLLRHAHNRYSSTTDTEGDDSDSWDHGTMHTARTTVSSMFYSARSSMKSVDTEGGSL</sequence>
<feature type="compositionally biased region" description="Pro residues" evidence="1">
    <location>
        <begin position="663"/>
        <end position="685"/>
    </location>
</feature>
<dbReference type="Proteomes" id="UP000287166">
    <property type="component" value="Unassembled WGS sequence"/>
</dbReference>
<accession>A0A401G8N9</accession>
<comment type="caution">
    <text evidence="2">The sequence shown here is derived from an EMBL/GenBank/DDBJ whole genome shotgun (WGS) entry which is preliminary data.</text>
</comment>
<dbReference type="GeneID" id="38775451"/>
<feature type="compositionally biased region" description="Low complexity" evidence="1">
    <location>
        <begin position="603"/>
        <end position="645"/>
    </location>
</feature>
<proteinExistence type="predicted"/>
<dbReference type="InParanoid" id="A0A401G8N9"/>
<feature type="region of interest" description="Disordered" evidence="1">
    <location>
        <begin position="66"/>
        <end position="119"/>
    </location>
</feature>
<feature type="compositionally biased region" description="Low complexity" evidence="1">
    <location>
        <begin position="141"/>
        <end position="157"/>
    </location>
</feature>
<dbReference type="EMBL" id="BFAD01000001">
    <property type="protein sequence ID" value="GBE78534.1"/>
    <property type="molecule type" value="Genomic_DNA"/>
</dbReference>
<protein>
    <submittedName>
        <fullName evidence="2">Uncharacterized protein</fullName>
    </submittedName>
</protein>
<feature type="compositionally biased region" description="Low complexity" evidence="1">
    <location>
        <begin position="87"/>
        <end position="104"/>
    </location>
</feature>
<feature type="region of interest" description="Disordered" evidence="1">
    <location>
        <begin position="290"/>
        <end position="313"/>
    </location>
</feature>
<dbReference type="AlphaFoldDB" id="A0A401G8N9"/>
<organism evidence="2 3">
    <name type="scientific">Sparassis crispa</name>
    <dbReference type="NCBI Taxonomy" id="139825"/>
    <lineage>
        <taxon>Eukaryota</taxon>
        <taxon>Fungi</taxon>
        <taxon>Dikarya</taxon>
        <taxon>Basidiomycota</taxon>
        <taxon>Agaricomycotina</taxon>
        <taxon>Agaricomycetes</taxon>
        <taxon>Polyporales</taxon>
        <taxon>Sparassidaceae</taxon>
        <taxon>Sparassis</taxon>
    </lineage>
</organism>
<feature type="compositionally biased region" description="Low complexity" evidence="1">
    <location>
        <begin position="170"/>
        <end position="180"/>
    </location>
</feature>
<evidence type="ECO:0000313" key="2">
    <source>
        <dbReference type="EMBL" id="GBE78534.1"/>
    </source>
</evidence>
<name>A0A401G8N9_9APHY</name>
<feature type="compositionally biased region" description="Low complexity" evidence="1">
    <location>
        <begin position="724"/>
        <end position="747"/>
    </location>
</feature>